<feature type="compositionally biased region" description="Basic and acidic residues" evidence="1">
    <location>
        <begin position="183"/>
        <end position="195"/>
    </location>
</feature>
<protein>
    <submittedName>
        <fullName evidence="3">Uncharacterized protein</fullName>
    </submittedName>
</protein>
<keyword evidence="2" id="KW-0812">Transmembrane</keyword>
<evidence type="ECO:0000256" key="1">
    <source>
        <dbReference type="SAM" id="MobiDB-lite"/>
    </source>
</evidence>
<name>A0A9J6D6S0_RHIMP</name>
<accession>A0A9J6D6S0</accession>
<keyword evidence="2" id="KW-0472">Membrane</keyword>
<feature type="region of interest" description="Disordered" evidence="1">
    <location>
        <begin position="1"/>
        <end position="20"/>
    </location>
</feature>
<comment type="caution">
    <text evidence="3">The sequence shown here is derived from an EMBL/GenBank/DDBJ whole genome shotgun (WGS) entry which is preliminary data.</text>
</comment>
<feature type="compositionally biased region" description="Polar residues" evidence="1">
    <location>
        <begin position="200"/>
        <end position="218"/>
    </location>
</feature>
<keyword evidence="2" id="KW-1133">Transmembrane helix</keyword>
<organism evidence="3 4">
    <name type="scientific">Rhipicephalus microplus</name>
    <name type="common">Cattle tick</name>
    <name type="synonym">Boophilus microplus</name>
    <dbReference type="NCBI Taxonomy" id="6941"/>
    <lineage>
        <taxon>Eukaryota</taxon>
        <taxon>Metazoa</taxon>
        <taxon>Ecdysozoa</taxon>
        <taxon>Arthropoda</taxon>
        <taxon>Chelicerata</taxon>
        <taxon>Arachnida</taxon>
        <taxon>Acari</taxon>
        <taxon>Parasitiformes</taxon>
        <taxon>Ixodida</taxon>
        <taxon>Ixodoidea</taxon>
        <taxon>Ixodidae</taxon>
        <taxon>Rhipicephalinae</taxon>
        <taxon>Rhipicephalus</taxon>
        <taxon>Boophilus</taxon>
    </lineage>
</organism>
<evidence type="ECO:0000256" key="2">
    <source>
        <dbReference type="SAM" id="Phobius"/>
    </source>
</evidence>
<dbReference type="AlphaFoldDB" id="A0A9J6D6S0"/>
<keyword evidence="4" id="KW-1185">Reference proteome</keyword>
<sequence>MKRPKCKTSAPVRSSTSAPVLSPALPAVPVWVSHTQVPDNPPSAHYPVSPSHSTSLVFDPWKRFDYDDPQKTPSKKKVIPCEELRENTARSSGRATPSALLVWQRKVLMSALAIVACVMAFLVTSRGLGISDKHAGGGIERLTAPVTNVTAPGLHLSPGSSGEGGPVHHGSIGGPAKGAKRRANVEREKTGEITHRFVNTRPQSILESTQNGDFSSYSAHPDLDT</sequence>
<feature type="compositionally biased region" description="Gly residues" evidence="1">
    <location>
        <begin position="161"/>
        <end position="176"/>
    </location>
</feature>
<evidence type="ECO:0000313" key="3">
    <source>
        <dbReference type="EMBL" id="KAH8009749.1"/>
    </source>
</evidence>
<reference evidence="3" key="1">
    <citation type="journal article" date="2020" name="Cell">
        <title>Large-Scale Comparative Analyses of Tick Genomes Elucidate Their Genetic Diversity and Vector Capacities.</title>
        <authorList>
            <consortium name="Tick Genome and Microbiome Consortium (TIGMIC)"/>
            <person name="Jia N."/>
            <person name="Wang J."/>
            <person name="Shi W."/>
            <person name="Du L."/>
            <person name="Sun Y."/>
            <person name="Zhan W."/>
            <person name="Jiang J.F."/>
            <person name="Wang Q."/>
            <person name="Zhang B."/>
            <person name="Ji P."/>
            <person name="Bell-Sakyi L."/>
            <person name="Cui X.M."/>
            <person name="Yuan T.T."/>
            <person name="Jiang B.G."/>
            <person name="Yang W.F."/>
            <person name="Lam T.T."/>
            <person name="Chang Q.C."/>
            <person name="Ding S.J."/>
            <person name="Wang X.J."/>
            <person name="Zhu J.G."/>
            <person name="Ruan X.D."/>
            <person name="Zhao L."/>
            <person name="Wei J.T."/>
            <person name="Ye R.Z."/>
            <person name="Que T.C."/>
            <person name="Du C.H."/>
            <person name="Zhou Y.H."/>
            <person name="Cheng J.X."/>
            <person name="Dai P.F."/>
            <person name="Guo W.B."/>
            <person name="Han X.H."/>
            <person name="Huang E.J."/>
            <person name="Li L.F."/>
            <person name="Wei W."/>
            <person name="Gao Y.C."/>
            <person name="Liu J.Z."/>
            <person name="Shao H.Z."/>
            <person name="Wang X."/>
            <person name="Wang C.C."/>
            <person name="Yang T.C."/>
            <person name="Huo Q.B."/>
            <person name="Li W."/>
            <person name="Chen H.Y."/>
            <person name="Chen S.E."/>
            <person name="Zhou L.G."/>
            <person name="Ni X.B."/>
            <person name="Tian J.H."/>
            <person name="Sheng Y."/>
            <person name="Liu T."/>
            <person name="Pan Y.S."/>
            <person name="Xia L.Y."/>
            <person name="Li J."/>
            <person name="Zhao F."/>
            <person name="Cao W.C."/>
        </authorList>
    </citation>
    <scope>NUCLEOTIDE SEQUENCE</scope>
    <source>
        <strain evidence="3">Rmic-2018</strain>
    </source>
</reference>
<gene>
    <name evidence="3" type="ORF">HPB51_019064</name>
</gene>
<dbReference type="Proteomes" id="UP000821866">
    <property type="component" value="Chromosome 9"/>
</dbReference>
<proteinExistence type="predicted"/>
<feature type="region of interest" description="Disordered" evidence="1">
    <location>
        <begin position="157"/>
        <end position="225"/>
    </location>
</feature>
<feature type="transmembrane region" description="Helical" evidence="2">
    <location>
        <begin position="107"/>
        <end position="124"/>
    </location>
</feature>
<evidence type="ECO:0000313" key="4">
    <source>
        <dbReference type="Proteomes" id="UP000821866"/>
    </source>
</evidence>
<feature type="region of interest" description="Disordered" evidence="1">
    <location>
        <begin position="34"/>
        <end position="53"/>
    </location>
</feature>
<dbReference type="EMBL" id="JABSTU010000011">
    <property type="protein sequence ID" value="KAH8009749.1"/>
    <property type="molecule type" value="Genomic_DNA"/>
</dbReference>
<reference evidence="3" key="2">
    <citation type="submission" date="2021-09" db="EMBL/GenBank/DDBJ databases">
        <authorList>
            <person name="Jia N."/>
            <person name="Wang J."/>
            <person name="Shi W."/>
            <person name="Du L."/>
            <person name="Sun Y."/>
            <person name="Zhan W."/>
            <person name="Jiang J."/>
            <person name="Wang Q."/>
            <person name="Zhang B."/>
            <person name="Ji P."/>
            <person name="Sakyi L.B."/>
            <person name="Cui X."/>
            <person name="Yuan T."/>
            <person name="Jiang B."/>
            <person name="Yang W."/>
            <person name="Lam T.T.-Y."/>
            <person name="Chang Q."/>
            <person name="Ding S."/>
            <person name="Wang X."/>
            <person name="Zhu J."/>
            <person name="Ruan X."/>
            <person name="Zhao L."/>
            <person name="Wei J."/>
            <person name="Que T."/>
            <person name="Du C."/>
            <person name="Cheng J."/>
            <person name="Dai P."/>
            <person name="Han X."/>
            <person name="Huang E."/>
            <person name="Gao Y."/>
            <person name="Liu J."/>
            <person name="Shao H."/>
            <person name="Ye R."/>
            <person name="Li L."/>
            <person name="Wei W."/>
            <person name="Wang X."/>
            <person name="Wang C."/>
            <person name="Huo Q."/>
            <person name="Li W."/>
            <person name="Guo W."/>
            <person name="Chen H."/>
            <person name="Chen S."/>
            <person name="Zhou L."/>
            <person name="Zhou L."/>
            <person name="Ni X."/>
            <person name="Tian J."/>
            <person name="Zhou Y."/>
            <person name="Sheng Y."/>
            <person name="Liu T."/>
            <person name="Pan Y."/>
            <person name="Xia L."/>
            <person name="Li J."/>
            <person name="Zhao F."/>
            <person name="Cao W."/>
        </authorList>
    </citation>
    <scope>NUCLEOTIDE SEQUENCE</scope>
    <source>
        <strain evidence="3">Rmic-2018</strain>
        <tissue evidence="3">Larvae</tissue>
    </source>
</reference>